<evidence type="ECO:0000256" key="1">
    <source>
        <dbReference type="SAM" id="MobiDB-lite"/>
    </source>
</evidence>
<gene>
    <name evidence="2" type="primary">Vigan.08G275900</name>
    <name evidence="2" type="ORF">VIGAN_08275900</name>
</gene>
<protein>
    <submittedName>
        <fullName evidence="2">Uncharacterized protein</fullName>
    </submittedName>
</protein>
<evidence type="ECO:0000313" key="2">
    <source>
        <dbReference type="EMBL" id="BAT95916.1"/>
    </source>
</evidence>
<dbReference type="EMBL" id="AP015041">
    <property type="protein sequence ID" value="BAT95916.1"/>
    <property type="molecule type" value="Genomic_DNA"/>
</dbReference>
<sequence length="106" mass="11593">MCTVLLVGWTSAWSSRSLHGGQQFGRRSITVHGVFDGMKRCSTLEKFTAGRATAPCRERKLTTLVHLREEKRSSHFRPAPASSNGSTSWSGPIDTAVAADQILMCN</sequence>
<feature type="region of interest" description="Disordered" evidence="1">
    <location>
        <begin position="70"/>
        <end position="92"/>
    </location>
</feature>
<accession>A0A0S3SSV1</accession>
<reference evidence="2 3" key="1">
    <citation type="journal article" date="2015" name="Sci. Rep.">
        <title>The power of single molecule real-time sequencing technology in the de novo assembly of a eukaryotic genome.</title>
        <authorList>
            <person name="Sakai H."/>
            <person name="Naito K."/>
            <person name="Ogiso-Tanaka E."/>
            <person name="Takahashi Y."/>
            <person name="Iseki K."/>
            <person name="Muto C."/>
            <person name="Satou K."/>
            <person name="Teruya K."/>
            <person name="Shiroma A."/>
            <person name="Shimoji M."/>
            <person name="Hirano T."/>
            <person name="Itoh T."/>
            <person name="Kaga A."/>
            <person name="Tomooka N."/>
        </authorList>
    </citation>
    <scope>NUCLEOTIDE SEQUENCE [LARGE SCALE GENOMIC DNA]</scope>
    <source>
        <strain evidence="3">cv. Shumari</strain>
    </source>
</reference>
<evidence type="ECO:0000313" key="3">
    <source>
        <dbReference type="Proteomes" id="UP000291084"/>
    </source>
</evidence>
<dbReference type="AlphaFoldDB" id="A0A0S3SSV1"/>
<feature type="compositionally biased region" description="Polar residues" evidence="1">
    <location>
        <begin position="81"/>
        <end position="90"/>
    </location>
</feature>
<keyword evidence="3" id="KW-1185">Reference proteome</keyword>
<proteinExistence type="predicted"/>
<name>A0A0S3SSV1_PHAAN</name>
<dbReference type="Proteomes" id="UP000291084">
    <property type="component" value="Chromosome 8"/>
</dbReference>
<organism evidence="2 3">
    <name type="scientific">Vigna angularis var. angularis</name>
    <dbReference type="NCBI Taxonomy" id="157739"/>
    <lineage>
        <taxon>Eukaryota</taxon>
        <taxon>Viridiplantae</taxon>
        <taxon>Streptophyta</taxon>
        <taxon>Embryophyta</taxon>
        <taxon>Tracheophyta</taxon>
        <taxon>Spermatophyta</taxon>
        <taxon>Magnoliopsida</taxon>
        <taxon>eudicotyledons</taxon>
        <taxon>Gunneridae</taxon>
        <taxon>Pentapetalae</taxon>
        <taxon>rosids</taxon>
        <taxon>fabids</taxon>
        <taxon>Fabales</taxon>
        <taxon>Fabaceae</taxon>
        <taxon>Papilionoideae</taxon>
        <taxon>50 kb inversion clade</taxon>
        <taxon>NPAAA clade</taxon>
        <taxon>indigoferoid/millettioid clade</taxon>
        <taxon>Phaseoleae</taxon>
        <taxon>Vigna</taxon>
    </lineage>
</organism>